<evidence type="ECO:0000313" key="3">
    <source>
        <dbReference type="Proteomes" id="UP000736335"/>
    </source>
</evidence>
<evidence type="ECO:0000256" key="1">
    <source>
        <dbReference type="SAM" id="MobiDB-lite"/>
    </source>
</evidence>
<sequence>MRDEFIQAGISASSLTGKDISYLFKNCGRPTTTSASYDSRLFTVIFSQAAYNNTVTFAMDSRAVMQSLNHTLLHVSEQSPLALAHSDNPETNSVNSGWHELVTPPTCQGSLALEDEQKKEWFCGGCHTIFRSRYEAKRHIDTAGMETRGRVFSMSTKVEGARVDGGKDSERGIPRVKLLHRLHLVCGEVASRLPRWRSFAEPKFRVKAEIDDGPAKPTLRPDAHSWRCAFVSVISAMRSHAFTKLPAHPLRNLPELFQGPLSPGNRLVETELRGRSSRLYPIRPLRGEGLSWPQTDSRPPPHLPSTSGEGSTVNVQSGLRMHS</sequence>
<feature type="region of interest" description="Disordered" evidence="1">
    <location>
        <begin position="287"/>
        <end position="323"/>
    </location>
</feature>
<reference evidence="2" key="2">
    <citation type="submission" date="2020-11" db="EMBL/GenBank/DDBJ databases">
        <authorList>
            <consortium name="DOE Joint Genome Institute"/>
            <person name="Kuo A."/>
            <person name="Miyauchi S."/>
            <person name="Kiss E."/>
            <person name="Drula E."/>
            <person name="Kohler A."/>
            <person name="Sanchez-Garcia M."/>
            <person name="Andreopoulos B."/>
            <person name="Barry K.W."/>
            <person name="Bonito G."/>
            <person name="Buee M."/>
            <person name="Carver A."/>
            <person name="Chen C."/>
            <person name="Cichocki N."/>
            <person name="Clum A."/>
            <person name="Culley D."/>
            <person name="Crous P.W."/>
            <person name="Fauchery L."/>
            <person name="Girlanda M."/>
            <person name="Hayes R."/>
            <person name="Keri Z."/>
            <person name="Labutti K."/>
            <person name="Lipzen A."/>
            <person name="Lombard V."/>
            <person name="Magnuson J."/>
            <person name="Maillard F."/>
            <person name="Morin E."/>
            <person name="Murat C."/>
            <person name="Nolan M."/>
            <person name="Ohm R."/>
            <person name="Pangilinan J."/>
            <person name="Pereira M."/>
            <person name="Perotto S."/>
            <person name="Peter M."/>
            <person name="Riley R."/>
            <person name="Sitrit Y."/>
            <person name="Stielow B."/>
            <person name="Szollosi G."/>
            <person name="Zifcakova L."/>
            <person name="Stursova M."/>
            <person name="Spatafora J.W."/>
            <person name="Tedersoo L."/>
            <person name="Vaario L.-M."/>
            <person name="Yamada A."/>
            <person name="Yan M."/>
            <person name="Wang P."/>
            <person name="Xu J."/>
            <person name="Bruns T."/>
            <person name="Baldrian P."/>
            <person name="Vilgalys R."/>
            <person name="Henrissat B."/>
            <person name="Grigoriev I.V."/>
            <person name="Hibbett D."/>
            <person name="Nagy L.G."/>
            <person name="Martin F.M."/>
        </authorList>
    </citation>
    <scope>NUCLEOTIDE SEQUENCE</scope>
    <source>
        <strain evidence="2">UH-Tt-Lm1</strain>
    </source>
</reference>
<reference evidence="2" key="1">
    <citation type="journal article" date="2020" name="Nat. Commun.">
        <title>Large-scale genome sequencing of mycorrhizal fungi provides insights into the early evolution of symbiotic traits.</title>
        <authorList>
            <person name="Miyauchi S."/>
            <person name="Kiss E."/>
            <person name="Kuo A."/>
            <person name="Drula E."/>
            <person name="Kohler A."/>
            <person name="Sanchez-Garcia M."/>
            <person name="Morin E."/>
            <person name="Andreopoulos B."/>
            <person name="Barry K.W."/>
            <person name="Bonito G."/>
            <person name="Buee M."/>
            <person name="Carver A."/>
            <person name="Chen C."/>
            <person name="Cichocki N."/>
            <person name="Clum A."/>
            <person name="Culley D."/>
            <person name="Crous P.W."/>
            <person name="Fauchery L."/>
            <person name="Girlanda M."/>
            <person name="Hayes R.D."/>
            <person name="Keri Z."/>
            <person name="LaButti K."/>
            <person name="Lipzen A."/>
            <person name="Lombard V."/>
            <person name="Magnuson J."/>
            <person name="Maillard F."/>
            <person name="Murat C."/>
            <person name="Nolan M."/>
            <person name="Ohm R.A."/>
            <person name="Pangilinan J."/>
            <person name="Pereira M.F."/>
            <person name="Perotto S."/>
            <person name="Peter M."/>
            <person name="Pfister S."/>
            <person name="Riley R."/>
            <person name="Sitrit Y."/>
            <person name="Stielow J.B."/>
            <person name="Szollosi G."/>
            <person name="Zifcakova L."/>
            <person name="Stursova M."/>
            <person name="Spatafora J.W."/>
            <person name="Tedersoo L."/>
            <person name="Vaario L.M."/>
            <person name="Yamada A."/>
            <person name="Yan M."/>
            <person name="Wang P."/>
            <person name="Xu J."/>
            <person name="Bruns T."/>
            <person name="Baldrian P."/>
            <person name="Vilgalys R."/>
            <person name="Dunand C."/>
            <person name="Henrissat B."/>
            <person name="Grigoriev I.V."/>
            <person name="Hibbett D."/>
            <person name="Nagy L.G."/>
            <person name="Martin F.M."/>
        </authorList>
    </citation>
    <scope>NUCLEOTIDE SEQUENCE</scope>
    <source>
        <strain evidence="2">UH-Tt-Lm1</strain>
    </source>
</reference>
<feature type="compositionally biased region" description="Polar residues" evidence="1">
    <location>
        <begin position="304"/>
        <end position="317"/>
    </location>
</feature>
<keyword evidence="3" id="KW-1185">Reference proteome</keyword>
<name>A0A9P6H847_9AGAM</name>
<comment type="caution">
    <text evidence="2">The sequence shown here is derived from an EMBL/GenBank/DDBJ whole genome shotgun (WGS) entry which is preliminary data.</text>
</comment>
<accession>A0A9P6H847</accession>
<evidence type="ECO:0000313" key="2">
    <source>
        <dbReference type="EMBL" id="KAF9781323.1"/>
    </source>
</evidence>
<protein>
    <submittedName>
        <fullName evidence="2">Uncharacterized protein</fullName>
    </submittedName>
</protein>
<gene>
    <name evidence="2" type="ORF">BJ322DRAFT_1023375</name>
</gene>
<proteinExistence type="predicted"/>
<organism evidence="2 3">
    <name type="scientific">Thelephora terrestris</name>
    <dbReference type="NCBI Taxonomy" id="56493"/>
    <lineage>
        <taxon>Eukaryota</taxon>
        <taxon>Fungi</taxon>
        <taxon>Dikarya</taxon>
        <taxon>Basidiomycota</taxon>
        <taxon>Agaricomycotina</taxon>
        <taxon>Agaricomycetes</taxon>
        <taxon>Thelephorales</taxon>
        <taxon>Thelephoraceae</taxon>
        <taxon>Thelephora</taxon>
    </lineage>
</organism>
<dbReference type="AlphaFoldDB" id="A0A9P6H847"/>
<dbReference type="EMBL" id="WIUZ02000014">
    <property type="protein sequence ID" value="KAF9781323.1"/>
    <property type="molecule type" value="Genomic_DNA"/>
</dbReference>
<dbReference type="Proteomes" id="UP000736335">
    <property type="component" value="Unassembled WGS sequence"/>
</dbReference>